<feature type="transmembrane region" description="Helical" evidence="9">
    <location>
        <begin position="132"/>
        <end position="158"/>
    </location>
</feature>
<evidence type="ECO:0000256" key="3">
    <source>
        <dbReference type="ARBA" id="ARBA00022670"/>
    </source>
</evidence>
<dbReference type="PROSITE" id="PS00855">
    <property type="entry name" value="SPASE_II"/>
    <property type="match status" value="1"/>
</dbReference>
<evidence type="ECO:0000256" key="7">
    <source>
        <dbReference type="ARBA" id="ARBA00022989"/>
    </source>
</evidence>
<feature type="active site" evidence="9">
    <location>
        <position position="128"/>
    </location>
</feature>
<keyword evidence="4 9" id="KW-0812">Transmembrane</keyword>
<keyword evidence="2 9" id="KW-1003">Cell membrane</keyword>
<protein>
    <recommendedName>
        <fullName evidence="9">Lipoprotein signal peptidase</fullName>
        <ecNumber evidence="9">3.4.23.36</ecNumber>
    </recommendedName>
    <alternativeName>
        <fullName evidence="9">Prolipoprotein signal peptidase</fullName>
    </alternativeName>
    <alternativeName>
        <fullName evidence="9">Signal peptidase II</fullName>
        <shortName evidence="9">SPase II</shortName>
    </alternativeName>
</protein>
<keyword evidence="13" id="KW-1185">Reference proteome</keyword>
<evidence type="ECO:0000256" key="10">
    <source>
        <dbReference type="RuleBase" id="RU000594"/>
    </source>
</evidence>
<evidence type="ECO:0000256" key="5">
    <source>
        <dbReference type="ARBA" id="ARBA00022750"/>
    </source>
</evidence>
<comment type="function">
    <text evidence="9 10">This protein specifically catalyzes the removal of signal peptides from prolipoproteins.</text>
</comment>
<evidence type="ECO:0000256" key="2">
    <source>
        <dbReference type="ARBA" id="ARBA00022475"/>
    </source>
</evidence>
<comment type="catalytic activity">
    <reaction evidence="9 10">
        <text>Release of signal peptides from bacterial membrane prolipoproteins. Hydrolyzes -Xaa-Yaa-Zaa-|-(S,diacylglyceryl)Cys-, in which Xaa is hydrophobic (preferably Leu), and Yaa (Ala or Ser) and Zaa (Gly or Ala) have small, neutral side chains.</text>
        <dbReference type="EC" id="3.4.23.36"/>
    </reaction>
</comment>
<reference evidence="12 13" key="1">
    <citation type="submission" date="2023-07" db="EMBL/GenBank/DDBJ databases">
        <title>Sequencing the genomes of 1000 actinobacteria strains.</title>
        <authorList>
            <person name="Klenk H.-P."/>
        </authorList>
    </citation>
    <scope>NUCLEOTIDE SEQUENCE [LARGE SCALE GENOMIC DNA]</scope>
    <source>
        <strain evidence="12 13">DSM 44508</strain>
    </source>
</reference>
<dbReference type="GO" id="GO:0004190">
    <property type="term" value="F:aspartic-type endopeptidase activity"/>
    <property type="evidence" value="ECO:0007669"/>
    <property type="project" value="UniProtKB-EC"/>
</dbReference>
<keyword evidence="8 9" id="KW-0472">Membrane</keyword>
<dbReference type="Proteomes" id="UP001183619">
    <property type="component" value="Unassembled WGS sequence"/>
</dbReference>
<feature type="transmembrane region" description="Helical" evidence="9">
    <location>
        <begin position="69"/>
        <end position="88"/>
    </location>
</feature>
<feature type="active site" evidence="9">
    <location>
        <position position="142"/>
    </location>
</feature>
<name>A0ABU2BBW9_9CORY</name>
<sequence length="181" mass="19774">MTVTDRRITRRFVPLMVAVIAVVGIIDQATKALMLNLLQDGNIIYVIGDWFRFRLLFNPGAAFSMGENATWLFTCFQIAFLSGVLIYSPKVRDRFTALSLALIGGGALGNLIDRLFRAPEFFIGHVVDFISVGNFAVFNIADAAITTGVALFIVSMVVEDLLQRRAQAKADITAVSPGGEK</sequence>
<dbReference type="PANTHER" id="PTHR33695">
    <property type="entry name" value="LIPOPROTEIN SIGNAL PEPTIDASE"/>
    <property type="match status" value="1"/>
</dbReference>
<keyword evidence="3 9" id="KW-0645">Protease</keyword>
<evidence type="ECO:0000256" key="4">
    <source>
        <dbReference type="ARBA" id="ARBA00022692"/>
    </source>
</evidence>
<dbReference type="RefSeq" id="WP_277104603.1">
    <property type="nucleotide sequence ID" value="NZ_BAAAJS010000056.1"/>
</dbReference>
<feature type="transmembrane region" description="Helical" evidence="9">
    <location>
        <begin position="95"/>
        <end position="112"/>
    </location>
</feature>
<keyword evidence="7 9" id="KW-1133">Transmembrane helix</keyword>
<feature type="transmembrane region" description="Helical" evidence="9">
    <location>
        <begin position="12"/>
        <end position="30"/>
    </location>
</feature>
<evidence type="ECO:0000313" key="13">
    <source>
        <dbReference type="Proteomes" id="UP001183619"/>
    </source>
</evidence>
<evidence type="ECO:0000256" key="8">
    <source>
        <dbReference type="ARBA" id="ARBA00023136"/>
    </source>
</evidence>
<dbReference type="HAMAP" id="MF_00161">
    <property type="entry name" value="LspA"/>
    <property type="match status" value="1"/>
</dbReference>
<keyword evidence="6 9" id="KW-0378">Hydrolase</keyword>
<evidence type="ECO:0000256" key="6">
    <source>
        <dbReference type="ARBA" id="ARBA00022801"/>
    </source>
</evidence>
<comment type="pathway">
    <text evidence="9">Protein modification; lipoprotein biosynthesis (signal peptide cleavage).</text>
</comment>
<dbReference type="EMBL" id="JAVDYF010000001">
    <property type="protein sequence ID" value="MDR7356116.1"/>
    <property type="molecule type" value="Genomic_DNA"/>
</dbReference>
<dbReference type="PRINTS" id="PR00781">
    <property type="entry name" value="LIPOSIGPTASE"/>
</dbReference>
<dbReference type="EC" id="3.4.23.36" evidence="9"/>
<organism evidence="12 13">
    <name type="scientific">Corynebacterium felinum</name>
    <dbReference type="NCBI Taxonomy" id="131318"/>
    <lineage>
        <taxon>Bacteria</taxon>
        <taxon>Bacillati</taxon>
        <taxon>Actinomycetota</taxon>
        <taxon>Actinomycetes</taxon>
        <taxon>Mycobacteriales</taxon>
        <taxon>Corynebacteriaceae</taxon>
        <taxon>Corynebacterium</taxon>
    </lineage>
</organism>
<dbReference type="NCBIfam" id="TIGR00077">
    <property type="entry name" value="lspA"/>
    <property type="match status" value="1"/>
</dbReference>
<dbReference type="PANTHER" id="PTHR33695:SF1">
    <property type="entry name" value="LIPOPROTEIN SIGNAL PEPTIDASE"/>
    <property type="match status" value="1"/>
</dbReference>
<evidence type="ECO:0000256" key="9">
    <source>
        <dbReference type="HAMAP-Rule" id="MF_00161"/>
    </source>
</evidence>
<dbReference type="InterPro" id="IPR001872">
    <property type="entry name" value="Peptidase_A8"/>
</dbReference>
<evidence type="ECO:0000256" key="1">
    <source>
        <dbReference type="ARBA" id="ARBA00006139"/>
    </source>
</evidence>
<accession>A0ABU2BBW9</accession>
<gene>
    <name evidence="9" type="primary">lspA</name>
    <name evidence="12" type="ORF">J2S37_002654</name>
</gene>
<evidence type="ECO:0000313" key="12">
    <source>
        <dbReference type="EMBL" id="MDR7356116.1"/>
    </source>
</evidence>
<evidence type="ECO:0000256" key="11">
    <source>
        <dbReference type="RuleBase" id="RU004181"/>
    </source>
</evidence>
<keyword evidence="5 9" id="KW-0064">Aspartyl protease</keyword>
<comment type="similarity">
    <text evidence="1 9 11">Belongs to the peptidase A8 family.</text>
</comment>
<comment type="caution">
    <text evidence="12">The sequence shown here is derived from an EMBL/GenBank/DDBJ whole genome shotgun (WGS) entry which is preliminary data.</text>
</comment>
<proteinExistence type="inferred from homology"/>
<comment type="subcellular location">
    <subcellularLocation>
        <location evidence="9">Cell membrane</location>
        <topology evidence="9">Multi-pass membrane protein</topology>
    </subcellularLocation>
</comment>
<dbReference type="Pfam" id="PF01252">
    <property type="entry name" value="Peptidase_A8"/>
    <property type="match status" value="1"/>
</dbReference>